<dbReference type="GO" id="GO:0050614">
    <property type="term" value="F:Delta24-sterol reductase activity"/>
    <property type="evidence" value="ECO:0007669"/>
    <property type="project" value="UniProtKB-EC"/>
</dbReference>
<evidence type="ECO:0000256" key="23">
    <source>
        <dbReference type="ARBA" id="ARBA00023221"/>
    </source>
</evidence>
<comment type="catalytic activity">
    <reaction evidence="25">
        <text>5alpha-cholest-8-en-3beta-ol + NADP(+) = zymosterol + NADPH + H(+)</text>
        <dbReference type="Rhea" id="RHEA:36399"/>
        <dbReference type="ChEBI" id="CHEBI:15378"/>
        <dbReference type="ChEBI" id="CHEBI:16608"/>
        <dbReference type="ChEBI" id="CHEBI:18252"/>
        <dbReference type="ChEBI" id="CHEBI:57783"/>
        <dbReference type="ChEBI" id="CHEBI:58349"/>
        <dbReference type="EC" id="1.3.1.72"/>
    </reaction>
    <physiologicalReaction direction="right-to-left" evidence="25">
        <dbReference type="Rhea" id="RHEA:36401"/>
    </physiologicalReaction>
</comment>
<comment type="subcellular location">
    <subcellularLocation>
        <location evidence="4">Endoplasmic reticulum membrane</location>
        <topology evidence="4">Single-pass membrane protein</topology>
    </subcellularLocation>
    <subcellularLocation>
        <location evidence="2">Golgi apparatus membrane</location>
        <topology evidence="2">Single-pass membrane protein</topology>
    </subcellularLocation>
    <subcellularLocation>
        <location evidence="3">Peroxisome</location>
    </subcellularLocation>
</comment>
<evidence type="ECO:0000256" key="25">
    <source>
        <dbReference type="ARBA" id="ARBA00052927"/>
    </source>
</evidence>
<feature type="transmembrane region" description="Helical" evidence="29">
    <location>
        <begin position="16"/>
        <end position="36"/>
    </location>
</feature>
<dbReference type="InterPro" id="IPR006094">
    <property type="entry name" value="Oxid_FAD_bind_N"/>
</dbReference>
<comment type="subunit">
    <text evidence="5">Homodimer.</text>
</comment>
<dbReference type="InterPro" id="IPR040165">
    <property type="entry name" value="Diminuto-like"/>
</dbReference>
<evidence type="ECO:0000256" key="5">
    <source>
        <dbReference type="ARBA" id="ARBA00011738"/>
    </source>
</evidence>
<keyword evidence="8" id="KW-0444">Lipid biosynthesis</keyword>
<evidence type="ECO:0000256" key="14">
    <source>
        <dbReference type="ARBA" id="ARBA00022827"/>
    </source>
</evidence>
<evidence type="ECO:0000256" key="3">
    <source>
        <dbReference type="ARBA" id="ARBA00004275"/>
    </source>
</evidence>
<keyword evidence="23" id="KW-0753">Steroid metabolism</keyword>
<keyword evidence="11 29" id="KW-0812">Transmembrane</keyword>
<evidence type="ECO:0000256" key="2">
    <source>
        <dbReference type="ARBA" id="ARBA00004194"/>
    </source>
</evidence>
<dbReference type="InterPro" id="IPR016166">
    <property type="entry name" value="FAD-bd_PCMH"/>
</dbReference>
<keyword evidence="21" id="KW-0576">Peroxisome</keyword>
<evidence type="ECO:0000256" key="13">
    <source>
        <dbReference type="ARBA" id="ARBA00022824"/>
    </source>
</evidence>
<dbReference type="GO" id="GO:0000246">
    <property type="term" value="F:Delta24(24-1) sterol reductase activity"/>
    <property type="evidence" value="ECO:0007669"/>
    <property type="project" value="TreeGrafter"/>
</dbReference>
<dbReference type="GO" id="GO:0000139">
    <property type="term" value="C:Golgi membrane"/>
    <property type="evidence" value="ECO:0007669"/>
    <property type="project" value="UniProtKB-SubCell"/>
</dbReference>
<keyword evidence="15" id="KW-0521">NADP</keyword>
<evidence type="ECO:0000256" key="6">
    <source>
        <dbReference type="ARBA" id="ARBA00012405"/>
    </source>
</evidence>
<evidence type="ECO:0000256" key="17">
    <source>
        <dbReference type="ARBA" id="ARBA00023002"/>
    </source>
</evidence>
<keyword evidence="22" id="KW-1207">Sterol metabolism</keyword>
<dbReference type="FunFam" id="3.30.465.10:FF:000032">
    <property type="entry name" value="Delta(24)-sterol reductase"/>
    <property type="match status" value="1"/>
</dbReference>
<comment type="catalytic activity">
    <reaction evidence="24">
        <text>lanosterol + NADPH + H(+) = 24,25-dihydrolanosterol + NADP(+)</text>
        <dbReference type="Rhea" id="RHEA:33919"/>
        <dbReference type="ChEBI" id="CHEBI:15378"/>
        <dbReference type="ChEBI" id="CHEBI:16521"/>
        <dbReference type="ChEBI" id="CHEBI:28113"/>
        <dbReference type="ChEBI" id="CHEBI:57783"/>
        <dbReference type="ChEBI" id="CHEBI:58349"/>
    </reaction>
    <physiologicalReaction direction="left-to-right" evidence="24">
        <dbReference type="Rhea" id="RHEA:33920"/>
    </physiologicalReaction>
</comment>
<evidence type="ECO:0000256" key="8">
    <source>
        <dbReference type="ARBA" id="ARBA00022516"/>
    </source>
</evidence>
<evidence type="ECO:0000256" key="19">
    <source>
        <dbReference type="ARBA" id="ARBA00023098"/>
    </source>
</evidence>
<evidence type="ECO:0000256" key="29">
    <source>
        <dbReference type="SAM" id="Phobius"/>
    </source>
</evidence>
<keyword evidence="20 29" id="KW-0472">Membrane</keyword>
<keyword evidence="19" id="KW-0443">Lipid metabolism</keyword>
<dbReference type="Pfam" id="PF01565">
    <property type="entry name" value="FAD_binding_4"/>
    <property type="match status" value="1"/>
</dbReference>
<evidence type="ECO:0000256" key="22">
    <source>
        <dbReference type="ARBA" id="ARBA00023166"/>
    </source>
</evidence>
<evidence type="ECO:0000256" key="28">
    <source>
        <dbReference type="ARBA" id="ARBA00080612"/>
    </source>
</evidence>
<evidence type="ECO:0000256" key="7">
    <source>
        <dbReference type="ARBA" id="ARBA00019086"/>
    </source>
</evidence>
<evidence type="ECO:0000256" key="15">
    <source>
        <dbReference type="ARBA" id="ARBA00022857"/>
    </source>
</evidence>
<keyword evidence="18" id="KW-0333">Golgi apparatus</keyword>
<dbReference type="GO" id="GO:0071949">
    <property type="term" value="F:FAD binding"/>
    <property type="evidence" value="ECO:0007669"/>
    <property type="project" value="InterPro"/>
</dbReference>
<dbReference type="PANTHER" id="PTHR10801">
    <property type="entry name" value="24-DEHYDROCHOLESTEROL REDUCTASE"/>
    <property type="match status" value="1"/>
</dbReference>
<dbReference type="InterPro" id="IPR016169">
    <property type="entry name" value="FAD-bd_PCMH_sub2"/>
</dbReference>
<evidence type="ECO:0000256" key="27">
    <source>
        <dbReference type="ARBA" id="ARBA00078485"/>
    </source>
</evidence>
<dbReference type="GO" id="GO:0005789">
    <property type="term" value="C:endoplasmic reticulum membrane"/>
    <property type="evidence" value="ECO:0007669"/>
    <property type="project" value="UniProtKB-SubCell"/>
</dbReference>
<protein>
    <recommendedName>
        <fullName evidence="7">Delta(24)-sterol reductase</fullName>
        <ecNumber evidence="6">1.3.1.72</ecNumber>
    </recommendedName>
    <alternativeName>
        <fullName evidence="27">24-dehydrocholesterol reductase</fullName>
    </alternativeName>
    <alternativeName>
        <fullName evidence="28">3-beta-hydroxysterol Delta-24-reductase</fullName>
    </alternativeName>
</protein>
<keyword evidence="14" id="KW-0274">FAD</keyword>
<name>A0A8D8LMY9_9HEMI</name>
<evidence type="ECO:0000256" key="16">
    <source>
        <dbReference type="ARBA" id="ARBA00022989"/>
    </source>
</evidence>
<comment type="function">
    <text evidence="26">Catalyzes the reduction of the delta-24 double bond of sterol intermediates during cholesterol biosynthesis. In addition to its cholesterol-synthesizing activity, can protect cells from oxidative stress by reducing caspase 3 activity during apoptosis induced by oxidative stress. Also protects against amyloid-beta peptide-induced apoptosis.</text>
</comment>
<keyword evidence="17" id="KW-0560">Oxidoreductase</keyword>
<reference evidence="31" key="1">
    <citation type="submission" date="2021-05" db="EMBL/GenBank/DDBJ databases">
        <authorList>
            <person name="Alioto T."/>
            <person name="Alioto T."/>
            <person name="Gomez Garrido J."/>
        </authorList>
    </citation>
    <scope>NUCLEOTIDE SEQUENCE</scope>
</reference>
<dbReference type="AlphaFoldDB" id="A0A8D8LMY9"/>
<dbReference type="EC" id="1.3.1.72" evidence="6"/>
<dbReference type="GO" id="GO:0005777">
    <property type="term" value="C:peroxisome"/>
    <property type="evidence" value="ECO:0007669"/>
    <property type="project" value="UniProtKB-SubCell"/>
</dbReference>
<evidence type="ECO:0000256" key="26">
    <source>
        <dbReference type="ARBA" id="ARBA00056986"/>
    </source>
</evidence>
<dbReference type="SUPFAM" id="SSF56176">
    <property type="entry name" value="FAD-binding/transporter-associated domain-like"/>
    <property type="match status" value="1"/>
</dbReference>
<evidence type="ECO:0000256" key="4">
    <source>
        <dbReference type="ARBA" id="ARBA00004389"/>
    </source>
</evidence>
<organism evidence="31">
    <name type="scientific">Cacopsylla melanoneura</name>
    <dbReference type="NCBI Taxonomy" id="428564"/>
    <lineage>
        <taxon>Eukaryota</taxon>
        <taxon>Metazoa</taxon>
        <taxon>Ecdysozoa</taxon>
        <taxon>Arthropoda</taxon>
        <taxon>Hexapoda</taxon>
        <taxon>Insecta</taxon>
        <taxon>Pterygota</taxon>
        <taxon>Neoptera</taxon>
        <taxon>Paraneoptera</taxon>
        <taxon>Hemiptera</taxon>
        <taxon>Sternorrhyncha</taxon>
        <taxon>Psylloidea</taxon>
        <taxon>Psyllidae</taxon>
        <taxon>Psyllinae</taxon>
        <taxon>Cacopsylla</taxon>
    </lineage>
</organism>
<dbReference type="InterPro" id="IPR036318">
    <property type="entry name" value="FAD-bd_PCMH-like_sf"/>
</dbReference>
<evidence type="ECO:0000256" key="11">
    <source>
        <dbReference type="ARBA" id="ARBA00022692"/>
    </source>
</evidence>
<evidence type="ECO:0000256" key="24">
    <source>
        <dbReference type="ARBA" id="ARBA00051033"/>
    </source>
</evidence>
<sequence length="501" mass="58731">MVSEAFLEHVLKKYRWVIVIFILLPLTFLYDIYYYVRQQVIQYLKESSQDHQEKVKHVQSQVRDWIKTDQSKPMCTGRAGWKSMTLREPKYKSSMYPVDLEEMDTILSIDEEKRTVKVEPYVTMGQLTRYLLPKGWSIPVVVELDDVTVGGIVLGQGLESSSHKYGMFHNNCISYELVLSDGSLVTCSKDKESDLFHVIPWSYGTLGFLTAIEIQIIPVKKYVQLQYVTLKTLPDLEHHLKKESENKANDFVEAILFSKDQSVLMIGTLSDTPDPSKTNPIGRWYQPWFFEHVRSFLTKKKIVEEYIPILDYYHRYTKALFWEIRDIVPFGNHPLFRLLLGWLMPPKVSLLKLTQTQTIKNLYDKHHVVEDYLVPMTQLRAIVDYFHDNIEVYPVWICPFLLKDLPGLVHPEKSEDTLYVDLGLYGEPKADGYHSKKTISALENYLGKIRGFQMLYAGVYQSKEQFRENYDHSLYDRVRTKLDCNKAFPEIYDKVNRVVRD</sequence>
<evidence type="ECO:0000313" key="31">
    <source>
        <dbReference type="EMBL" id="CAG6609483.1"/>
    </source>
</evidence>
<keyword evidence="10" id="KW-0285">Flavoprotein</keyword>
<evidence type="ECO:0000256" key="12">
    <source>
        <dbReference type="ARBA" id="ARBA00022729"/>
    </source>
</evidence>
<dbReference type="GO" id="GO:0008203">
    <property type="term" value="P:cholesterol metabolic process"/>
    <property type="evidence" value="ECO:0007669"/>
    <property type="project" value="UniProtKB-KW"/>
</dbReference>
<keyword evidence="12" id="KW-0732">Signal</keyword>
<dbReference type="EMBL" id="HBUF01014773">
    <property type="protein sequence ID" value="CAG6609483.1"/>
    <property type="molecule type" value="Transcribed_RNA"/>
</dbReference>
<proteinExistence type="predicted"/>
<evidence type="ECO:0000256" key="9">
    <source>
        <dbReference type="ARBA" id="ARBA00022548"/>
    </source>
</evidence>
<dbReference type="PROSITE" id="PS51387">
    <property type="entry name" value="FAD_PCMH"/>
    <property type="match status" value="1"/>
</dbReference>
<evidence type="ECO:0000259" key="30">
    <source>
        <dbReference type="PROSITE" id="PS51387"/>
    </source>
</evidence>
<dbReference type="PANTHER" id="PTHR10801:SF0">
    <property type="entry name" value="DELTA(24)-STEROL REDUCTASE"/>
    <property type="match status" value="1"/>
</dbReference>
<accession>A0A8D8LMY9</accession>
<feature type="domain" description="FAD-binding PCMH-type" evidence="30">
    <location>
        <begin position="36"/>
        <end position="219"/>
    </location>
</feature>
<keyword evidence="9" id="KW-0153">Cholesterol metabolism</keyword>
<evidence type="ECO:0000256" key="20">
    <source>
        <dbReference type="ARBA" id="ARBA00023136"/>
    </source>
</evidence>
<evidence type="ECO:0000256" key="21">
    <source>
        <dbReference type="ARBA" id="ARBA00023140"/>
    </source>
</evidence>
<evidence type="ECO:0000256" key="1">
    <source>
        <dbReference type="ARBA" id="ARBA00001974"/>
    </source>
</evidence>
<comment type="cofactor">
    <cofactor evidence="1">
        <name>FAD</name>
        <dbReference type="ChEBI" id="CHEBI:57692"/>
    </cofactor>
</comment>
<evidence type="ECO:0000256" key="10">
    <source>
        <dbReference type="ARBA" id="ARBA00022630"/>
    </source>
</evidence>
<keyword evidence="13" id="KW-0256">Endoplasmic reticulum</keyword>
<keyword evidence="16 29" id="KW-1133">Transmembrane helix</keyword>
<evidence type="ECO:0000256" key="18">
    <source>
        <dbReference type="ARBA" id="ARBA00023034"/>
    </source>
</evidence>
<dbReference type="Gene3D" id="3.30.465.10">
    <property type="match status" value="1"/>
</dbReference>